<dbReference type="Gene3D" id="1.20.1460.20">
    <property type="match status" value="1"/>
</dbReference>
<reference evidence="10" key="2">
    <citation type="journal article" date="2021" name="PeerJ">
        <title>Extensive microbial diversity within the chicken gut microbiome revealed by metagenomics and culture.</title>
        <authorList>
            <person name="Gilroy R."/>
            <person name="Ravi A."/>
            <person name="Getino M."/>
            <person name="Pursley I."/>
            <person name="Horton D.L."/>
            <person name="Alikhan N.F."/>
            <person name="Baker D."/>
            <person name="Gharbi K."/>
            <person name="Hall N."/>
            <person name="Watson M."/>
            <person name="Adriaenssens E.M."/>
            <person name="Foster-Nyarko E."/>
            <person name="Jarju S."/>
            <person name="Secka A."/>
            <person name="Antonio M."/>
            <person name="Oren A."/>
            <person name="Chaudhuri R.R."/>
            <person name="La Ragione R."/>
            <person name="Hildebrand F."/>
            <person name="Pallen M.J."/>
        </authorList>
    </citation>
    <scope>NUCLEOTIDE SEQUENCE</scope>
    <source>
        <strain evidence="10">ChiGjej3B3-7149</strain>
    </source>
</reference>
<accession>A0A9D1DJW0</accession>
<reference evidence="10" key="1">
    <citation type="submission" date="2020-10" db="EMBL/GenBank/DDBJ databases">
        <authorList>
            <person name="Gilroy R."/>
        </authorList>
    </citation>
    <scope>NUCLEOTIDE SEQUENCE</scope>
    <source>
        <strain evidence="10">ChiGjej3B3-7149</strain>
    </source>
</reference>
<evidence type="ECO:0000256" key="6">
    <source>
        <dbReference type="ARBA" id="ARBA00023065"/>
    </source>
</evidence>
<dbReference type="Pfam" id="PF01496">
    <property type="entry name" value="V_ATPase_I"/>
    <property type="match status" value="1"/>
</dbReference>
<evidence type="ECO:0000256" key="1">
    <source>
        <dbReference type="ARBA" id="ARBA00004141"/>
    </source>
</evidence>
<feature type="transmembrane region" description="Helical" evidence="9">
    <location>
        <begin position="568"/>
        <end position="586"/>
    </location>
</feature>
<sequence>MAIVKMKKLRLLAMSADRQALLKELLLLGCVEVSEPTELPEEAYPALSRCDSAELTRVKAQHAELTNAVKLLDKYSPEKSGFLKPLPEAEAAELLDEARLPEDIALAQKLMELEERIRRNGAEVLREQTQLETLAPWLPLDLPLSCKGTERAAAMTASLPAALDMTEADAALGAAAPEAQLFRVSDDKSLHYVLLVCLRDGLDAALEALRPLGFNLMSPGEFDCTAKQAAERSEKKIADLNRENGELAKAIAAEAPHRSELKLRADTLATKITRAEAEARLMQTETSVCLQGWVPAEKEQELAGVLAKYDCAWETADPAEDEYPDVPVKLKNNRFTRAMNMVTEMYSLPAYDGVDPNPLMAPFFILFYGIMLADMGYGVLMIIIALLVLGKKKPKRGMRNFFELLLWCGISTTVWGVITGGCFGDLPLQVAQIINPDTTWTGLPALFTPLEDTVMILIGAMALGVVQIITGMVISFVEKCKAGDVFGAVFEEGTWWMIFAGGALAALGIGSVAGVPVVLVIGIVMLVIGNAKGKKNIASILIGVVAAVYNGVTGYFGDILSYSRLMALMLAGSVIAQVFNTIGAIFGNIVVFLIISIVGNALNFALNLLGCFVHDLRLQCLEYFGKFYKDGGRPFRPLEINTKFVNVATTDK</sequence>
<organism evidence="10 11">
    <name type="scientific">Candidatus Scatomorpha intestinigallinarum</name>
    <dbReference type="NCBI Taxonomy" id="2840923"/>
    <lineage>
        <taxon>Bacteria</taxon>
        <taxon>Bacillati</taxon>
        <taxon>Bacillota</taxon>
        <taxon>Clostridia</taxon>
        <taxon>Eubacteriales</taxon>
        <taxon>Candidatus Scatomorpha</taxon>
    </lineage>
</organism>
<comment type="similarity">
    <text evidence="2">Belongs to the V-ATPase 116 kDa subunit family.</text>
</comment>
<keyword evidence="6" id="KW-0406">Ion transport</keyword>
<name>A0A9D1DJW0_9FIRM</name>
<keyword evidence="7 9" id="KW-0472">Membrane</keyword>
<dbReference type="GO" id="GO:0046961">
    <property type="term" value="F:proton-transporting ATPase activity, rotational mechanism"/>
    <property type="evidence" value="ECO:0007669"/>
    <property type="project" value="InterPro"/>
</dbReference>
<dbReference type="GO" id="GO:0007035">
    <property type="term" value="P:vacuolar acidification"/>
    <property type="evidence" value="ECO:0007669"/>
    <property type="project" value="TreeGrafter"/>
</dbReference>
<comment type="subcellular location">
    <subcellularLocation>
        <location evidence="1">Membrane</location>
        <topology evidence="1">Multi-pass membrane protein</topology>
    </subcellularLocation>
</comment>
<gene>
    <name evidence="10" type="ORF">IAD36_01055</name>
</gene>
<dbReference type="Gene3D" id="3.30.70.2750">
    <property type="match status" value="1"/>
</dbReference>
<comment type="caution">
    <text evidence="10">The sequence shown here is derived from an EMBL/GenBank/DDBJ whole genome shotgun (WGS) entry which is preliminary data.</text>
</comment>
<evidence type="ECO:0000256" key="2">
    <source>
        <dbReference type="ARBA" id="ARBA00009904"/>
    </source>
</evidence>
<keyword evidence="3" id="KW-0813">Transport</keyword>
<evidence type="ECO:0000256" key="4">
    <source>
        <dbReference type="ARBA" id="ARBA00022692"/>
    </source>
</evidence>
<evidence type="ECO:0000256" key="8">
    <source>
        <dbReference type="SAM" id="Coils"/>
    </source>
</evidence>
<dbReference type="PANTHER" id="PTHR11629">
    <property type="entry name" value="VACUOLAR PROTON ATPASES"/>
    <property type="match status" value="1"/>
</dbReference>
<feature type="transmembrane region" description="Helical" evidence="9">
    <location>
        <begin position="498"/>
        <end position="531"/>
    </location>
</feature>
<proteinExistence type="inferred from homology"/>
<dbReference type="GO" id="GO:0051117">
    <property type="term" value="F:ATPase binding"/>
    <property type="evidence" value="ECO:0007669"/>
    <property type="project" value="TreeGrafter"/>
</dbReference>
<dbReference type="AlphaFoldDB" id="A0A9D1DJW0"/>
<evidence type="ECO:0000256" key="9">
    <source>
        <dbReference type="SAM" id="Phobius"/>
    </source>
</evidence>
<evidence type="ECO:0000313" key="10">
    <source>
        <dbReference type="EMBL" id="HIR54183.1"/>
    </source>
</evidence>
<dbReference type="GO" id="GO:0016471">
    <property type="term" value="C:vacuolar proton-transporting V-type ATPase complex"/>
    <property type="evidence" value="ECO:0007669"/>
    <property type="project" value="TreeGrafter"/>
</dbReference>
<dbReference type="GO" id="GO:0033179">
    <property type="term" value="C:proton-transporting V-type ATPase, V0 domain"/>
    <property type="evidence" value="ECO:0007669"/>
    <property type="project" value="InterPro"/>
</dbReference>
<dbReference type="Gene3D" id="3.30.70.2170">
    <property type="match status" value="1"/>
</dbReference>
<feature type="transmembrane region" description="Helical" evidence="9">
    <location>
        <begin position="401"/>
        <end position="418"/>
    </location>
</feature>
<evidence type="ECO:0000256" key="7">
    <source>
        <dbReference type="ARBA" id="ARBA00023136"/>
    </source>
</evidence>
<protein>
    <submittedName>
        <fullName evidence="10">V-type ATP synthase subunit I</fullName>
    </submittedName>
</protein>
<evidence type="ECO:0000256" key="5">
    <source>
        <dbReference type="ARBA" id="ARBA00022989"/>
    </source>
</evidence>
<feature type="transmembrane region" description="Helical" evidence="9">
    <location>
        <begin position="537"/>
        <end position="556"/>
    </location>
</feature>
<dbReference type="PANTHER" id="PTHR11629:SF63">
    <property type="entry name" value="V-TYPE PROTON ATPASE SUBUNIT A"/>
    <property type="match status" value="1"/>
</dbReference>
<keyword evidence="5 9" id="KW-1133">Transmembrane helix</keyword>
<feature type="coiled-coil region" evidence="8">
    <location>
        <begin position="230"/>
        <end position="285"/>
    </location>
</feature>
<keyword evidence="8" id="KW-0175">Coiled coil</keyword>
<keyword evidence="4 9" id="KW-0812">Transmembrane</keyword>
<feature type="transmembrane region" description="Helical" evidence="9">
    <location>
        <begin position="365"/>
        <end position="389"/>
    </location>
</feature>
<evidence type="ECO:0000313" key="11">
    <source>
        <dbReference type="Proteomes" id="UP000824238"/>
    </source>
</evidence>
<dbReference type="Proteomes" id="UP000824238">
    <property type="component" value="Unassembled WGS sequence"/>
</dbReference>
<dbReference type="InterPro" id="IPR002490">
    <property type="entry name" value="V-ATPase_116kDa_su"/>
</dbReference>
<dbReference type="EMBL" id="DVHH01000026">
    <property type="protein sequence ID" value="HIR54183.1"/>
    <property type="molecule type" value="Genomic_DNA"/>
</dbReference>
<feature type="transmembrane region" description="Helical" evidence="9">
    <location>
        <begin position="454"/>
        <end position="477"/>
    </location>
</feature>
<evidence type="ECO:0000256" key="3">
    <source>
        <dbReference type="ARBA" id="ARBA00022448"/>
    </source>
</evidence>